<dbReference type="Proteomes" id="UP000657918">
    <property type="component" value="Unassembled WGS sequence"/>
</dbReference>
<reference evidence="1 2" key="1">
    <citation type="submission" date="2020-10" db="EMBL/GenBank/DDBJ databases">
        <title>Plant Genome Project.</title>
        <authorList>
            <person name="Zhang R.-G."/>
        </authorList>
    </citation>
    <scope>NUCLEOTIDE SEQUENCE [LARGE SCALE GENOMIC DNA]</scope>
    <source>
        <strain evidence="1">FAFU-HL-1</strain>
        <tissue evidence="1">Leaf</tissue>
    </source>
</reference>
<protein>
    <submittedName>
        <fullName evidence="1">Uncharacterized protein</fullName>
    </submittedName>
</protein>
<name>A0A835TJX0_9ROSI</name>
<comment type="caution">
    <text evidence="1">The sequence shown here is derived from an EMBL/GenBank/DDBJ whole genome shotgun (WGS) entry which is preliminary data.</text>
</comment>
<gene>
    <name evidence="1" type="ORF">SADUNF_Sadunf02G0171000</name>
</gene>
<accession>A0A835TJX0</accession>
<sequence>MEKAELVNNWWKFSSSRQQASSSKMHIKGQRLLTKNTMLRPKEMSVDGKAATSVTMTQTLSKLKAAGLDLVLSYLSFITLTVSFCAHHDLFLTL</sequence>
<evidence type="ECO:0000313" key="2">
    <source>
        <dbReference type="Proteomes" id="UP000657918"/>
    </source>
</evidence>
<dbReference type="EMBL" id="JADGMS010000002">
    <property type="protein sequence ID" value="KAF9688187.1"/>
    <property type="molecule type" value="Genomic_DNA"/>
</dbReference>
<keyword evidence="2" id="KW-1185">Reference proteome</keyword>
<evidence type="ECO:0000313" key="1">
    <source>
        <dbReference type="EMBL" id="KAF9688187.1"/>
    </source>
</evidence>
<dbReference type="AlphaFoldDB" id="A0A835TJX0"/>
<proteinExistence type="predicted"/>
<organism evidence="1 2">
    <name type="scientific">Salix dunnii</name>
    <dbReference type="NCBI Taxonomy" id="1413687"/>
    <lineage>
        <taxon>Eukaryota</taxon>
        <taxon>Viridiplantae</taxon>
        <taxon>Streptophyta</taxon>
        <taxon>Embryophyta</taxon>
        <taxon>Tracheophyta</taxon>
        <taxon>Spermatophyta</taxon>
        <taxon>Magnoliopsida</taxon>
        <taxon>eudicotyledons</taxon>
        <taxon>Gunneridae</taxon>
        <taxon>Pentapetalae</taxon>
        <taxon>rosids</taxon>
        <taxon>fabids</taxon>
        <taxon>Malpighiales</taxon>
        <taxon>Salicaceae</taxon>
        <taxon>Saliceae</taxon>
        <taxon>Salix</taxon>
    </lineage>
</organism>